<sequence length="571" mass="64241">MSNIITSKQGVVYYDYNDVKSTSDIVSGRRYYKKSVSNFNTYRTKSPVYVIKVYWDSYEEVEFIISNNNFTTVTKQSIDVDELFNILNETTGETLNGYTTEQVQDYIDQFNQITDTYTGDEFINTTGHLEATEEDLVDTGFLTLFNESNIVTEDMFQVSIKDDVYTQGAPVDTESIMRETKALEDTTTLMSASVPDAEDNNAIVSTQPEERTTKNTFEAAVGIAAAVNDFGQFLIRGSRCPVCGKVVQFMPSNGYCSLECAGKDLLRKLTECLTGEYEVETPEIIEKIKNILDYFNLALNVITKIPDVLASLAKLPQEYKNYATAKLNLVFLEIKKIINKLLIKKNELIIKLLRRIKFGTIDDKLSGAFAVINQVIKAVQTAKLALESALQVAYTAITKANGLFYIGPQEYGFFMTLKSNLALCPFYKTDPLVYPPEQLGRPFWGAGTMNIAFDMSLCQFSASIGGKSALQNVDFKKINKIIRKVFLPITTPEYLMDPDLFDVRLALSDQNAPAIQKLTKILEYTIVIGGDFIPSYERLSLINIWFVVAILTCWGPWTRAIYGDFIFHAAL</sequence>
<evidence type="ECO:0000313" key="2">
    <source>
        <dbReference type="Proteomes" id="UP001349343"/>
    </source>
</evidence>
<dbReference type="EMBL" id="OR769222">
    <property type="protein sequence ID" value="WQJ52972.1"/>
    <property type="molecule type" value="Genomic_DNA"/>
</dbReference>
<proteinExistence type="predicted"/>
<organism evidence="1 2">
    <name type="scientific">phage Lak_Megaphage_RVC_JS4_GC31</name>
    <dbReference type="NCBI Taxonomy" id="3109228"/>
    <lineage>
        <taxon>Viruses</taxon>
        <taxon>Duplodnaviria</taxon>
        <taxon>Heunggongvirae</taxon>
        <taxon>Uroviricota</taxon>
        <taxon>Caudoviricetes</taxon>
        <taxon>Caudoviricetes code 15 clade</taxon>
    </lineage>
</organism>
<protein>
    <submittedName>
        <fullName evidence="1">Uncharacterized protein</fullName>
    </submittedName>
</protein>
<accession>A0ABZ0Z1B3</accession>
<dbReference type="Proteomes" id="UP001349343">
    <property type="component" value="Segment"/>
</dbReference>
<reference evidence="1 2" key="1">
    <citation type="submission" date="2023-11" db="EMBL/GenBank/DDBJ databases">
        <authorList>
            <person name="Cook R."/>
            <person name="Crisci M."/>
            <person name="Pye H."/>
            <person name="Adriaenssens E."/>
            <person name="Santini J."/>
        </authorList>
    </citation>
    <scope>NUCLEOTIDE SEQUENCE [LARGE SCALE GENOMIC DNA]</scope>
    <source>
        <strain evidence="1">Lak_Megaphage_RVC_JS4_GC31</strain>
    </source>
</reference>
<name>A0ABZ0Z1B3_9CAUD</name>
<evidence type="ECO:0000313" key="1">
    <source>
        <dbReference type="EMBL" id="WQJ52972.1"/>
    </source>
</evidence>
<keyword evidence="2" id="KW-1185">Reference proteome</keyword>